<name>A0ABV3G8Y6_MICGL</name>
<dbReference type="Pfam" id="PF04738">
    <property type="entry name" value="Lant_dehydr_N"/>
    <property type="match status" value="1"/>
</dbReference>
<accession>A0ABV3G8Y6</accession>
<sequence>MRLSDGVRVEPSLVIRTAGLPASVLTRLRSTALSTRIERFIRLRRVTGSEGEALAAALYEIIGAPLDGDLKPRLVGLRRALHRGRRPGAGEWNESVAARLPEDVGRRVTTWLAALDESERLRAGLPDVLAAEAADAMAVIRDAAASPAFRRALSQASPALFVELTKWLADGNDRPRRQSLVRLAKYVARAAARTSPYSTFTVSGAAGWAADDAPLRFEGPTEVSGVLELSALVTQGFGRVVGADAALAASLRLRVNPSVTVTGETLSFVGRPPDEPIVTLPVTPAIEACLAAVAENPRCTLTGLRDHLTTRHGAGERVERFLAGLVRVGLLEQQSPVPDLSGDPLGEWSGWLAARAGARIDVVGLVDRARAELRRPVPVHDVVGHDDRQRALRRTVGDLAVRTGMIDDPGVEPDKHIFHENAVYVGPRVTCSLPRWRPALEDLDAVRRWLAVFDGMLPLRVALGAFCEERFGPGARVPLLTFHRVVQEEMAARDGVDLGAGVRDGVDLGAAAWDMRRLLQNASPRTAVRAEGRLPRLRELDRLRREALRVINGAPDADGVVRVDPAAMAGAARSWPEWIEPTRSLACYLQIVRAEDPLRLVLNVAYSGYGRGRTRLTHLLEQAGGAVPSEGGWSAEQPVPAELGGLFGTPLNVRRAGLPYEIDYPFTVSARPEAERVAPGELTVAHDPLTGLARLFSDRLDAEVRPLHVGMMTEALLPPLARLLALGFGGSYYLHPSVSPLADGAEAPSGPVVALPRVEIGRLVVRRARWTAPIEQVPVRGKGESDAGYLLRMAQWLADHRIPARCFVRVQEHGGAGAAWYLDRSRKPFYVDFTNWLLVMVFERAVAGAGGAVIFEEALPAPEDAVGGDPADPSVSEFLLEISERGDRRAA</sequence>
<proteinExistence type="predicted"/>
<dbReference type="EMBL" id="JBFALK010000002">
    <property type="protein sequence ID" value="MEV0967812.1"/>
    <property type="molecule type" value="Genomic_DNA"/>
</dbReference>
<protein>
    <submittedName>
        <fullName evidence="2">Lantibiotic dehydratase</fullName>
    </submittedName>
</protein>
<reference evidence="2 3" key="1">
    <citation type="submission" date="2024-06" db="EMBL/GenBank/DDBJ databases">
        <title>The Natural Products Discovery Center: Release of the First 8490 Sequenced Strains for Exploring Actinobacteria Biosynthetic Diversity.</title>
        <authorList>
            <person name="Kalkreuter E."/>
            <person name="Kautsar S.A."/>
            <person name="Yang D."/>
            <person name="Bader C.D."/>
            <person name="Teijaro C.N."/>
            <person name="Fluegel L."/>
            <person name="Davis C.M."/>
            <person name="Simpson J.R."/>
            <person name="Lauterbach L."/>
            <person name="Steele A.D."/>
            <person name="Gui C."/>
            <person name="Meng S."/>
            <person name="Li G."/>
            <person name="Viehrig K."/>
            <person name="Ye F."/>
            <person name="Su P."/>
            <person name="Kiefer A.F."/>
            <person name="Nichols A."/>
            <person name="Cepeda A.J."/>
            <person name="Yan W."/>
            <person name="Fan B."/>
            <person name="Jiang Y."/>
            <person name="Adhikari A."/>
            <person name="Zheng C.-J."/>
            <person name="Schuster L."/>
            <person name="Cowan T.M."/>
            <person name="Smanski M.J."/>
            <person name="Chevrette M.G."/>
            <person name="De Carvalho L.P.S."/>
            <person name="Shen B."/>
        </authorList>
    </citation>
    <scope>NUCLEOTIDE SEQUENCE [LARGE SCALE GENOMIC DNA]</scope>
    <source>
        <strain evidence="2 3">NPDC050100</strain>
    </source>
</reference>
<keyword evidence="3" id="KW-1185">Reference proteome</keyword>
<organism evidence="2 3">
    <name type="scientific">Microtetraspora glauca</name>
    <dbReference type="NCBI Taxonomy" id="1996"/>
    <lineage>
        <taxon>Bacteria</taxon>
        <taxon>Bacillati</taxon>
        <taxon>Actinomycetota</taxon>
        <taxon>Actinomycetes</taxon>
        <taxon>Streptosporangiales</taxon>
        <taxon>Streptosporangiaceae</taxon>
        <taxon>Microtetraspora</taxon>
    </lineage>
</organism>
<dbReference type="InterPro" id="IPR006827">
    <property type="entry name" value="Lant_deHydtase_N"/>
</dbReference>
<comment type="caution">
    <text evidence="2">The sequence shown here is derived from an EMBL/GenBank/DDBJ whole genome shotgun (WGS) entry which is preliminary data.</text>
</comment>
<evidence type="ECO:0000259" key="1">
    <source>
        <dbReference type="Pfam" id="PF04738"/>
    </source>
</evidence>
<dbReference type="Proteomes" id="UP001551675">
    <property type="component" value="Unassembled WGS sequence"/>
</dbReference>
<gene>
    <name evidence="2" type="ORF">AB0I59_04195</name>
</gene>
<feature type="domain" description="Lantibiotic dehydratase N-terminal" evidence="1">
    <location>
        <begin position="146"/>
        <end position="810"/>
    </location>
</feature>
<evidence type="ECO:0000313" key="3">
    <source>
        <dbReference type="Proteomes" id="UP001551675"/>
    </source>
</evidence>
<evidence type="ECO:0000313" key="2">
    <source>
        <dbReference type="EMBL" id="MEV0967812.1"/>
    </source>
</evidence>
<dbReference type="RefSeq" id="WP_358129844.1">
    <property type="nucleotide sequence ID" value="NZ_JBFALK010000002.1"/>
</dbReference>